<sequence>MATRPEIAGSFGVVSSTHWLSAATGMSMLERGGNAFDAAVAAALVLQVVEPHLNGPGGDVPVIFKTGDSDKVRVLCGQGVTPEAASIEKVVSLGLRQIPGTGALAAVVPGAFGAWMRLLDEYGSLSIEEVMSPAISYARSGFRLLDQAARTIEASRDLFLSHWKTSAEIYLIGGQAPKGGSVWRNEVLANTYERILREAKGAGGDRSAQIRRASEVFYRGFVAEAIDEFFSKESIYDDSGTTNRGFLTGDDLAKWSPALEDPVAVRYREATVYKTGPWGQGPVFLQQLKLLESYDLDDLDVLSDEFVHLVVEAAKLALADRDAFYGDPLFRDVPLQDLLSTRYADERRKLIADAASHLHRPGSPGGAEPWLPSSDLLYEDGTKTAMGLPPDPISRDTCHLDVTDRFGNVVSATPSGGWLHGSPCVPGLGFSISTRAQMCWLDERSPSPYLGGRRPRTTLSPTLVIRDNEEIAAFGTPGGDQQDQWTLTFFLRYMRRQGGDLQEAIDAPSFHTHHMISSFYPREIKVGRIDVEGRFSDATVEGLRLRGHDVYVQGPWSLGRVCAVSRKGELLTGGSDPRQNQAYTVGR</sequence>
<proteinExistence type="predicted"/>
<dbReference type="SUPFAM" id="SSF56235">
    <property type="entry name" value="N-terminal nucleophile aminohydrolases (Ntn hydrolases)"/>
    <property type="match status" value="1"/>
</dbReference>
<dbReference type="Pfam" id="PF01019">
    <property type="entry name" value="G_glu_transpept"/>
    <property type="match status" value="1"/>
</dbReference>
<name>A0A1M4W895_9ACTN</name>
<dbReference type="STRING" id="1121881.SAMN02745225_01579"/>
<dbReference type="GO" id="GO:0016740">
    <property type="term" value="F:transferase activity"/>
    <property type="evidence" value="ECO:0007669"/>
    <property type="project" value="UniProtKB-KW"/>
</dbReference>
<dbReference type="Proteomes" id="UP000184295">
    <property type="component" value="Unassembled WGS sequence"/>
</dbReference>
<reference evidence="2" key="1">
    <citation type="submission" date="2016-11" db="EMBL/GenBank/DDBJ databases">
        <authorList>
            <person name="Varghese N."/>
            <person name="Submissions S."/>
        </authorList>
    </citation>
    <scope>NUCLEOTIDE SEQUENCE [LARGE SCALE GENOMIC DNA]</scope>
    <source>
        <strain evidence="2">DSM 19514</strain>
    </source>
</reference>
<keyword evidence="2" id="KW-1185">Reference proteome</keyword>
<gene>
    <name evidence="1" type="ORF">SAMN02745225_01579</name>
</gene>
<accession>A0A1M4W895</accession>
<dbReference type="EMBL" id="FQUL01000023">
    <property type="protein sequence ID" value="SHE77417.1"/>
    <property type="molecule type" value="Genomic_DNA"/>
</dbReference>
<dbReference type="Gene3D" id="3.60.20.40">
    <property type="match status" value="1"/>
</dbReference>
<dbReference type="Gene3D" id="1.10.246.130">
    <property type="match status" value="1"/>
</dbReference>
<dbReference type="InterPro" id="IPR029055">
    <property type="entry name" value="Ntn_hydrolases_N"/>
</dbReference>
<evidence type="ECO:0000313" key="1">
    <source>
        <dbReference type="EMBL" id="SHE77417.1"/>
    </source>
</evidence>
<organism evidence="1 2">
    <name type="scientific">Ferrithrix thermotolerans DSM 19514</name>
    <dbReference type="NCBI Taxonomy" id="1121881"/>
    <lineage>
        <taxon>Bacteria</taxon>
        <taxon>Bacillati</taxon>
        <taxon>Actinomycetota</taxon>
        <taxon>Acidimicrobiia</taxon>
        <taxon>Acidimicrobiales</taxon>
        <taxon>Acidimicrobiaceae</taxon>
        <taxon>Ferrithrix</taxon>
    </lineage>
</organism>
<dbReference type="InterPro" id="IPR043138">
    <property type="entry name" value="GGT_lsub"/>
</dbReference>
<protein>
    <submittedName>
        <fullName evidence="1">Gamma-glutamyltransferase 2. Threonine peptidase. MEROPS family T03</fullName>
    </submittedName>
</protein>
<dbReference type="PRINTS" id="PR01210">
    <property type="entry name" value="GGTRANSPTASE"/>
</dbReference>
<dbReference type="RefSeq" id="WP_218587440.1">
    <property type="nucleotide sequence ID" value="NZ_FQUL01000023.1"/>
</dbReference>
<dbReference type="AlphaFoldDB" id="A0A1M4W895"/>
<dbReference type="InterPro" id="IPR043137">
    <property type="entry name" value="GGT_ssub_C"/>
</dbReference>
<keyword evidence="1" id="KW-0808">Transferase</keyword>
<dbReference type="InterPro" id="IPR052896">
    <property type="entry name" value="GGT-like_enzyme"/>
</dbReference>
<evidence type="ECO:0000313" key="2">
    <source>
        <dbReference type="Proteomes" id="UP000184295"/>
    </source>
</evidence>
<dbReference type="PANTHER" id="PTHR43881">
    <property type="entry name" value="GAMMA-GLUTAMYLTRANSPEPTIDASE (AFU_ORTHOLOGUE AFUA_4G13580)"/>
    <property type="match status" value="1"/>
</dbReference>
<dbReference type="PANTHER" id="PTHR43881:SF1">
    <property type="entry name" value="GAMMA-GLUTAMYLTRANSPEPTIDASE (AFU_ORTHOLOGUE AFUA_4G13580)"/>
    <property type="match status" value="1"/>
</dbReference>